<reference evidence="2 3" key="1">
    <citation type="submission" date="2019-11" db="EMBL/GenBank/DDBJ databases">
        <authorList>
            <person name="Dong K."/>
        </authorList>
    </citation>
    <scope>NUCLEOTIDE SEQUENCE [LARGE SCALE GENOMIC DNA]</scope>
    <source>
        <strain evidence="2 3">NBRC 112902</strain>
    </source>
</reference>
<dbReference type="OrthoDB" id="9797938at2"/>
<dbReference type="Gene3D" id="3.10.129.10">
    <property type="entry name" value="Hotdog Thioesterase"/>
    <property type="match status" value="1"/>
</dbReference>
<gene>
    <name evidence="2" type="ORF">GL300_16690</name>
</gene>
<evidence type="ECO:0000313" key="3">
    <source>
        <dbReference type="Proteomes" id="UP000449846"/>
    </source>
</evidence>
<dbReference type="RefSeq" id="WP_155040790.1">
    <property type="nucleotide sequence ID" value="NZ_JBHGCD010000017.1"/>
</dbReference>
<dbReference type="PANTHER" id="PTHR43664">
    <property type="entry name" value="MONOAMINE OXIDASE-RELATED"/>
    <property type="match status" value="1"/>
</dbReference>
<sequence>MHDNRLPEKLYLEDLWVGQEFHSREHALDAEQIIAFATQFDPQPFHIDPEAAEQTFFQGLAASGWHTMSITMKLLVDCLPLAQGLIGAGGEVAWPRPTRPGDILRVKSTVVDILPSRSRPDRGIVLAHSLTLNQADEVLQDFKAKLLVFRKGS</sequence>
<dbReference type="EMBL" id="WMIG01000010">
    <property type="protein sequence ID" value="MTH60855.1"/>
    <property type="molecule type" value="Genomic_DNA"/>
</dbReference>
<dbReference type="AlphaFoldDB" id="A0A844HRP2"/>
<keyword evidence="3" id="KW-1185">Reference proteome</keyword>
<dbReference type="InterPro" id="IPR052342">
    <property type="entry name" value="MCH/BMMD"/>
</dbReference>
<dbReference type="Pfam" id="PF01575">
    <property type="entry name" value="MaoC_dehydratas"/>
    <property type="match status" value="1"/>
</dbReference>
<evidence type="ECO:0000313" key="2">
    <source>
        <dbReference type="EMBL" id="MTH60855.1"/>
    </source>
</evidence>
<organism evidence="2 3">
    <name type="scientific">Paracoccus litorisediminis</name>
    <dbReference type="NCBI Taxonomy" id="2006130"/>
    <lineage>
        <taxon>Bacteria</taxon>
        <taxon>Pseudomonadati</taxon>
        <taxon>Pseudomonadota</taxon>
        <taxon>Alphaproteobacteria</taxon>
        <taxon>Rhodobacterales</taxon>
        <taxon>Paracoccaceae</taxon>
        <taxon>Paracoccus</taxon>
    </lineage>
</organism>
<dbReference type="InterPro" id="IPR029069">
    <property type="entry name" value="HotDog_dom_sf"/>
</dbReference>
<dbReference type="PANTHER" id="PTHR43664:SF1">
    <property type="entry name" value="BETA-METHYLMALYL-COA DEHYDRATASE"/>
    <property type="match status" value="1"/>
</dbReference>
<proteinExistence type="predicted"/>
<dbReference type="CDD" id="cd03454">
    <property type="entry name" value="YdeM"/>
    <property type="match status" value="1"/>
</dbReference>
<dbReference type="Proteomes" id="UP000449846">
    <property type="component" value="Unassembled WGS sequence"/>
</dbReference>
<dbReference type="SUPFAM" id="SSF54637">
    <property type="entry name" value="Thioesterase/thiol ester dehydrase-isomerase"/>
    <property type="match status" value="1"/>
</dbReference>
<evidence type="ECO:0000259" key="1">
    <source>
        <dbReference type="Pfam" id="PF01575"/>
    </source>
</evidence>
<comment type="caution">
    <text evidence="2">The sequence shown here is derived from an EMBL/GenBank/DDBJ whole genome shotgun (WGS) entry which is preliminary data.</text>
</comment>
<accession>A0A844HRP2</accession>
<name>A0A844HRP2_9RHOB</name>
<dbReference type="InterPro" id="IPR002539">
    <property type="entry name" value="MaoC-like_dom"/>
</dbReference>
<feature type="domain" description="MaoC-like" evidence="1">
    <location>
        <begin position="19"/>
        <end position="113"/>
    </location>
</feature>
<protein>
    <submittedName>
        <fullName evidence="2">Dehydratase</fullName>
    </submittedName>
</protein>